<dbReference type="Proteomes" id="UP000434241">
    <property type="component" value="Unassembled WGS sequence"/>
</dbReference>
<dbReference type="SUPFAM" id="SSF56300">
    <property type="entry name" value="Metallo-dependent phosphatases"/>
    <property type="match status" value="1"/>
</dbReference>
<dbReference type="GeneID" id="93159479"/>
<organism evidence="2 3">
    <name type="scientific">Holdemanella porci</name>
    <dbReference type="NCBI Taxonomy" id="2652276"/>
    <lineage>
        <taxon>Bacteria</taxon>
        <taxon>Bacillati</taxon>
        <taxon>Bacillota</taxon>
        <taxon>Erysipelotrichia</taxon>
        <taxon>Erysipelotrichales</taxon>
        <taxon>Erysipelotrichaceae</taxon>
        <taxon>Holdemanella</taxon>
    </lineage>
</organism>
<dbReference type="Pfam" id="PF00149">
    <property type="entry name" value="Metallophos"/>
    <property type="match status" value="1"/>
</dbReference>
<comment type="caution">
    <text evidence="2">The sequence shown here is derived from an EMBL/GenBank/DDBJ whole genome shotgun (WGS) entry which is preliminary data.</text>
</comment>
<keyword evidence="3" id="KW-1185">Reference proteome</keyword>
<dbReference type="Gene3D" id="3.60.21.10">
    <property type="match status" value="1"/>
</dbReference>
<feature type="domain" description="Calcineurin-like phosphoesterase" evidence="1">
    <location>
        <begin position="2"/>
        <end position="213"/>
    </location>
</feature>
<reference evidence="2 3" key="1">
    <citation type="submission" date="2019-08" db="EMBL/GenBank/DDBJ databases">
        <title>In-depth cultivation of the pig gut microbiome towards novel bacterial diversity and tailored functional studies.</title>
        <authorList>
            <person name="Wylensek D."/>
            <person name="Hitch T.C.A."/>
            <person name="Clavel T."/>
        </authorList>
    </citation>
    <scope>NUCLEOTIDE SEQUENCE [LARGE SCALE GENOMIC DNA]</scope>
    <source>
        <strain evidence="2 3">LKV-472-APC-3</strain>
    </source>
</reference>
<accession>A0A6N7V425</accession>
<dbReference type="RefSeq" id="WP_154556599.1">
    <property type="nucleotide sequence ID" value="NZ_VUMR01000064.1"/>
</dbReference>
<gene>
    <name evidence="2" type="ORF">FYJ55_09305</name>
</gene>
<evidence type="ECO:0000313" key="2">
    <source>
        <dbReference type="EMBL" id="MSS57053.1"/>
    </source>
</evidence>
<sequence length="248" mass="29353">MIYITGDIHREQDIHKINPREFTVGNSLTENDYVIICGDFGCVWDGSTGDNFWLKWLDSLPWKTLFIDGNHENFDVLNTYPLEEYKGGKVHRIRSKVFHLMRGEVFNIDGYKFFTMGGGFSHDVNYRTEHKNWWKDEICTIEEAKHAFATLEKNNWEVDYILSHDTYSSHPLAHKYETDMSLYGDDYYDLHDCLETVEKKTDYKMWFSGHYHDDMIHYSDSNKPCLTLFDKVLLLDNIDEEIKSLTKI</sequence>
<name>A0A6N7V425_9FIRM</name>
<dbReference type="GO" id="GO:0016787">
    <property type="term" value="F:hydrolase activity"/>
    <property type="evidence" value="ECO:0007669"/>
    <property type="project" value="InterPro"/>
</dbReference>
<dbReference type="InterPro" id="IPR004843">
    <property type="entry name" value="Calcineurin-like_PHP"/>
</dbReference>
<dbReference type="AlphaFoldDB" id="A0A6N7V425"/>
<proteinExistence type="predicted"/>
<evidence type="ECO:0000313" key="3">
    <source>
        <dbReference type="Proteomes" id="UP000434241"/>
    </source>
</evidence>
<protein>
    <submittedName>
        <fullName evidence="2">Metallophosphoesterase</fullName>
    </submittedName>
</protein>
<dbReference type="EMBL" id="VUMR01000064">
    <property type="protein sequence ID" value="MSS57053.1"/>
    <property type="molecule type" value="Genomic_DNA"/>
</dbReference>
<dbReference type="InterPro" id="IPR029052">
    <property type="entry name" value="Metallo-depent_PP-like"/>
</dbReference>
<evidence type="ECO:0000259" key="1">
    <source>
        <dbReference type="Pfam" id="PF00149"/>
    </source>
</evidence>